<dbReference type="PANTHER" id="PTHR33531">
    <property type="entry name" value="RUBRERYTHRIN SUBFAMILY"/>
    <property type="match status" value="1"/>
</dbReference>
<dbReference type="KEGG" id="vgu:HYG85_02805"/>
<evidence type="ECO:0000259" key="1">
    <source>
        <dbReference type="Pfam" id="PF02915"/>
    </source>
</evidence>
<accession>A0A8J8M863</accession>
<gene>
    <name evidence="2" type="ORF">HYG85_02805</name>
</gene>
<sequence>MEKANALEIINFAISIEEEGIKFYNEYSKLAKGEIKDLLLKLASDEESHADEFRKMLDKVSADNYYFSEEVDEYFRSYANHIAFNRRNQKLTSIKEVLEVAIETEKITTEFYQGLIPKTSDEKVVNILKTLVEEETKHRVVLEDYLKKTDEPN</sequence>
<evidence type="ECO:0000313" key="2">
    <source>
        <dbReference type="EMBL" id="QUH27900.1"/>
    </source>
</evidence>
<dbReference type="EMBL" id="CP058561">
    <property type="protein sequence ID" value="QUH27900.1"/>
    <property type="molecule type" value="Genomic_DNA"/>
</dbReference>
<evidence type="ECO:0000313" key="3">
    <source>
        <dbReference type="Proteomes" id="UP000677305"/>
    </source>
</evidence>
<reference evidence="2 3" key="1">
    <citation type="submission" date="2020-07" db="EMBL/GenBank/DDBJ databases">
        <title>Vallitalea guaymasensis genome.</title>
        <authorList>
            <person name="Postec A."/>
        </authorList>
    </citation>
    <scope>NUCLEOTIDE SEQUENCE [LARGE SCALE GENOMIC DNA]</scope>
    <source>
        <strain evidence="2 3">Ra1766G1</strain>
    </source>
</reference>
<dbReference type="InterPro" id="IPR009078">
    <property type="entry name" value="Ferritin-like_SF"/>
</dbReference>
<dbReference type="RefSeq" id="WP_212692190.1">
    <property type="nucleotide sequence ID" value="NZ_CP058561.1"/>
</dbReference>
<dbReference type="SUPFAM" id="SSF47240">
    <property type="entry name" value="Ferritin-like"/>
    <property type="match status" value="1"/>
</dbReference>
<feature type="domain" description="Rubrerythrin diiron-binding" evidence="1">
    <location>
        <begin position="8"/>
        <end position="142"/>
    </location>
</feature>
<dbReference type="Proteomes" id="UP000677305">
    <property type="component" value="Chromosome"/>
</dbReference>
<dbReference type="Gene3D" id="1.20.1260.10">
    <property type="match status" value="1"/>
</dbReference>
<dbReference type="GO" id="GO:0046872">
    <property type="term" value="F:metal ion binding"/>
    <property type="evidence" value="ECO:0007669"/>
    <property type="project" value="InterPro"/>
</dbReference>
<keyword evidence="3" id="KW-1185">Reference proteome</keyword>
<dbReference type="PANTHER" id="PTHR33531:SF7">
    <property type="entry name" value="HYPOTHETICAL MEMBRANE PROTEIN, CONSERVED"/>
    <property type="match status" value="1"/>
</dbReference>
<proteinExistence type="predicted"/>
<dbReference type="InterPro" id="IPR012347">
    <property type="entry name" value="Ferritin-like"/>
</dbReference>
<dbReference type="Pfam" id="PF02915">
    <property type="entry name" value="Rubrerythrin"/>
    <property type="match status" value="1"/>
</dbReference>
<protein>
    <submittedName>
        <fullName evidence="2">Ferritin family protein</fullName>
    </submittedName>
</protein>
<name>A0A8J8M863_9FIRM</name>
<dbReference type="CDD" id="cd01045">
    <property type="entry name" value="Ferritin_like_AB"/>
    <property type="match status" value="1"/>
</dbReference>
<dbReference type="AlphaFoldDB" id="A0A8J8M863"/>
<dbReference type="InterPro" id="IPR003251">
    <property type="entry name" value="Rr_diiron-bd_dom"/>
</dbReference>
<organism evidence="2 3">
    <name type="scientific">Vallitalea guaymasensis</name>
    <dbReference type="NCBI Taxonomy" id="1185412"/>
    <lineage>
        <taxon>Bacteria</taxon>
        <taxon>Bacillati</taxon>
        <taxon>Bacillota</taxon>
        <taxon>Clostridia</taxon>
        <taxon>Lachnospirales</taxon>
        <taxon>Vallitaleaceae</taxon>
        <taxon>Vallitalea</taxon>
    </lineage>
</organism>
<dbReference type="GO" id="GO:0016491">
    <property type="term" value="F:oxidoreductase activity"/>
    <property type="evidence" value="ECO:0007669"/>
    <property type="project" value="InterPro"/>
</dbReference>